<keyword evidence="1" id="KW-0472">Membrane</keyword>
<feature type="transmembrane region" description="Helical" evidence="1">
    <location>
        <begin position="250"/>
        <end position="267"/>
    </location>
</feature>
<accession>A0ABZ1AJI3</accession>
<reference evidence="2 3" key="1">
    <citation type="submission" date="2023-12" db="EMBL/GenBank/DDBJ databases">
        <title>A. evansii MAY27, complete genome.</title>
        <authorList>
            <person name="Wang Y."/>
        </authorList>
    </citation>
    <scope>NUCLEOTIDE SEQUENCE [LARGE SCALE GENOMIC DNA]</scope>
    <source>
        <strain evidence="2 3">MAY27</strain>
    </source>
</reference>
<keyword evidence="1" id="KW-0812">Transmembrane</keyword>
<dbReference type="Proteomes" id="UP001626593">
    <property type="component" value="Chromosome"/>
</dbReference>
<protein>
    <submittedName>
        <fullName evidence="2">Uncharacterized protein</fullName>
    </submittedName>
</protein>
<proteinExistence type="predicted"/>
<dbReference type="RefSeq" id="WP_407278968.1">
    <property type="nucleotide sequence ID" value="NZ_CP141259.1"/>
</dbReference>
<keyword evidence="3" id="KW-1185">Reference proteome</keyword>
<keyword evidence="1" id="KW-1133">Transmembrane helix</keyword>
<evidence type="ECO:0000256" key="1">
    <source>
        <dbReference type="SAM" id="Phobius"/>
    </source>
</evidence>
<organism evidence="2 3">
    <name type="scientific">Aromatoleum evansii</name>
    <name type="common">Azoarcus evansii</name>
    <dbReference type="NCBI Taxonomy" id="59406"/>
    <lineage>
        <taxon>Bacteria</taxon>
        <taxon>Pseudomonadati</taxon>
        <taxon>Pseudomonadota</taxon>
        <taxon>Betaproteobacteria</taxon>
        <taxon>Rhodocyclales</taxon>
        <taxon>Rhodocyclaceae</taxon>
        <taxon>Aromatoleum</taxon>
    </lineage>
</organism>
<dbReference type="EMBL" id="CP141259">
    <property type="protein sequence ID" value="WRL46032.1"/>
    <property type="molecule type" value="Genomic_DNA"/>
</dbReference>
<evidence type="ECO:0000313" key="3">
    <source>
        <dbReference type="Proteomes" id="UP001626593"/>
    </source>
</evidence>
<sequence>MNDATEGSVQFRHEYKVSESSFELIKVADTQQNRDHYLLIEMTNSKIATEVSGNNVIMAASMSAKAYYIFGSCPSFIGELVSDMAASVNGFDKSVRLTNGSVMIRIEDLKGLHIGTYLFYKIVNWVKTNAPGYRVIPISLSNVDASEKNKDRRNTFYENFGLKFEYLAENGVEKASGRSLAILTTDDLIPYQNWPNINVRHLHSGLKDLAFDVDRMRRSLFDAKRSIRSHVRDRKKKDDRLRTLARCINWPLYIFFAFAGIAMGKILS</sequence>
<name>A0ABZ1AJI3_AROEV</name>
<gene>
    <name evidence="2" type="ORF">U5817_22990</name>
</gene>
<evidence type="ECO:0000313" key="2">
    <source>
        <dbReference type="EMBL" id="WRL46032.1"/>
    </source>
</evidence>